<keyword evidence="4 6" id="KW-1133">Transmembrane helix</keyword>
<feature type="transmembrane region" description="Helical" evidence="6">
    <location>
        <begin position="244"/>
        <end position="268"/>
    </location>
</feature>
<feature type="transmembrane region" description="Helical" evidence="6">
    <location>
        <begin position="299"/>
        <end position="326"/>
    </location>
</feature>
<proteinExistence type="predicted"/>
<dbReference type="AlphaFoldDB" id="A0A6V8SG94"/>
<dbReference type="Pfam" id="PF02687">
    <property type="entry name" value="FtsX"/>
    <property type="match status" value="2"/>
</dbReference>
<reference evidence="8 9" key="1">
    <citation type="submission" date="2020-07" db="EMBL/GenBank/DDBJ databases">
        <title>A new beta-1,3-glucan-decomposing anaerobic bacterium isolated from anoxic soil subjected to biological soil disinfestation.</title>
        <authorList>
            <person name="Ueki A."/>
            <person name="Tonouchi A."/>
        </authorList>
    </citation>
    <scope>NUCLEOTIDE SEQUENCE [LARGE SCALE GENOMIC DNA]</scope>
    <source>
        <strain evidence="8 9">TW1</strain>
    </source>
</reference>
<accession>A0A6V8SG94</accession>
<dbReference type="GO" id="GO:0005886">
    <property type="term" value="C:plasma membrane"/>
    <property type="evidence" value="ECO:0007669"/>
    <property type="project" value="UniProtKB-SubCell"/>
</dbReference>
<name>A0A6V8SG94_9CLOT</name>
<dbReference type="InterPro" id="IPR003838">
    <property type="entry name" value="ABC3_permease_C"/>
</dbReference>
<feature type="domain" description="ABC3 transporter permease C-terminal" evidence="7">
    <location>
        <begin position="647"/>
        <end position="764"/>
    </location>
</feature>
<evidence type="ECO:0000256" key="5">
    <source>
        <dbReference type="ARBA" id="ARBA00023136"/>
    </source>
</evidence>
<feature type="transmembrane region" description="Helical" evidence="6">
    <location>
        <begin position="12"/>
        <end position="37"/>
    </location>
</feature>
<comment type="caution">
    <text evidence="8">The sequence shown here is derived from an EMBL/GenBank/DDBJ whole genome shotgun (WGS) entry which is preliminary data.</text>
</comment>
<evidence type="ECO:0000256" key="3">
    <source>
        <dbReference type="ARBA" id="ARBA00022692"/>
    </source>
</evidence>
<dbReference type="Proteomes" id="UP000580568">
    <property type="component" value="Unassembled WGS sequence"/>
</dbReference>
<evidence type="ECO:0000313" key="8">
    <source>
        <dbReference type="EMBL" id="GFP76197.1"/>
    </source>
</evidence>
<organism evidence="8 9">
    <name type="scientific">Clostridium fungisolvens</name>
    <dbReference type="NCBI Taxonomy" id="1604897"/>
    <lineage>
        <taxon>Bacteria</taxon>
        <taxon>Bacillati</taxon>
        <taxon>Bacillota</taxon>
        <taxon>Clostridia</taxon>
        <taxon>Eubacteriales</taxon>
        <taxon>Clostridiaceae</taxon>
        <taxon>Clostridium</taxon>
    </lineage>
</organism>
<feature type="transmembrane region" description="Helical" evidence="6">
    <location>
        <begin position="691"/>
        <end position="713"/>
    </location>
</feature>
<keyword evidence="2" id="KW-1003">Cell membrane</keyword>
<keyword evidence="3 6" id="KW-0812">Transmembrane</keyword>
<evidence type="ECO:0000256" key="6">
    <source>
        <dbReference type="SAM" id="Phobius"/>
    </source>
</evidence>
<evidence type="ECO:0000313" key="9">
    <source>
        <dbReference type="Proteomes" id="UP000580568"/>
    </source>
</evidence>
<keyword evidence="5 6" id="KW-0472">Membrane</keyword>
<evidence type="ECO:0000259" key="7">
    <source>
        <dbReference type="Pfam" id="PF02687"/>
    </source>
</evidence>
<sequence>MWIKNFRHKKLQTTLMFIIIMLCSMLISASISILISLDKPFKDFVKECNSASGILYPYSQKETDVIALGEAFAKLPNVNKIEYSKVHYIDEEITSNDKKLEGFFRLAEYKDSIYGDIRFLTGSKDTIRELKDNECIIPACLSNKNNVKVGDKIKIKFSNGNLFYTVRGIYSEIYDMTTSYDSEILIKQLPKGVYGNLNIRLYGKPGVTGEDIEQAYREKNDGQMNGHIITLEDTINVNKISGNIIGAIFLAIGIIMLVVNCIIINFMIQNLMITDAKVIAIYKTMGYNSGDILSLYLKFYFFITSIACLLGGVASASISNIILISVFKNMGKVVTNNLLVPGAICYSAIVTLVIGMIYRIISKTKKVKPVYALNGMTNSSTKKKKYYKGNLKFQFSAIGIALRGVMRNRKNSIVILITSIVTVFGINFGVISLDVANTLKDNNDYWLGVDKCDVMINVIDSNKNREVEDIIKNDSRVSYVLNSNIATQVTMKWKKGTKLTTMKGFVFDDYSKAKLPITEGRNPENGNEIAISSKISKSLNKSIGDYIEIYLGGEKKVNLLITGIFQTYLELGDCCRLTTSVYTDNNYDFNYNYFSIYLKDKKQMNFFIEDMKKKIGGNGNITARTEAFSSIMDMIVTPQKGAIPPVVALMLLLGGINIFCIVILRNTSNEKTNGIYKCLGYSTWHLICSNLYYVGILAVISIIIAVPMIILLYPSIMKVCLSMFGFIKYPVTYNYFHIALANIAVLIAFIISTLISSRSLKKVNVRDLVQE</sequence>
<feature type="transmembrane region" description="Helical" evidence="6">
    <location>
        <begin position="338"/>
        <end position="358"/>
    </location>
</feature>
<evidence type="ECO:0000256" key="2">
    <source>
        <dbReference type="ARBA" id="ARBA00022475"/>
    </source>
</evidence>
<dbReference type="PANTHER" id="PTHR30287:SF2">
    <property type="entry name" value="BLL1001 PROTEIN"/>
    <property type="match status" value="1"/>
</dbReference>
<feature type="transmembrane region" description="Helical" evidence="6">
    <location>
        <begin position="733"/>
        <end position="756"/>
    </location>
</feature>
<dbReference type="InterPro" id="IPR038766">
    <property type="entry name" value="Membrane_comp_ABC_pdt"/>
</dbReference>
<feature type="domain" description="ABC3 transporter permease C-terminal" evidence="7">
    <location>
        <begin position="251"/>
        <end position="357"/>
    </location>
</feature>
<feature type="transmembrane region" description="Helical" evidence="6">
    <location>
        <begin position="413"/>
        <end position="433"/>
    </location>
</feature>
<dbReference type="PANTHER" id="PTHR30287">
    <property type="entry name" value="MEMBRANE COMPONENT OF PREDICTED ABC SUPERFAMILY METABOLITE UPTAKE TRANSPORTER"/>
    <property type="match status" value="1"/>
</dbReference>
<dbReference type="EMBL" id="BLZR01000001">
    <property type="protein sequence ID" value="GFP76197.1"/>
    <property type="molecule type" value="Genomic_DNA"/>
</dbReference>
<dbReference type="RefSeq" id="WP_183277641.1">
    <property type="nucleotide sequence ID" value="NZ_BLZR01000001.1"/>
</dbReference>
<comment type="subcellular location">
    <subcellularLocation>
        <location evidence="1">Cell membrane</location>
        <topology evidence="1">Multi-pass membrane protein</topology>
    </subcellularLocation>
</comment>
<protein>
    <recommendedName>
        <fullName evidence="7">ABC3 transporter permease C-terminal domain-containing protein</fullName>
    </recommendedName>
</protein>
<evidence type="ECO:0000256" key="4">
    <source>
        <dbReference type="ARBA" id="ARBA00022989"/>
    </source>
</evidence>
<feature type="transmembrane region" description="Helical" evidence="6">
    <location>
        <begin position="642"/>
        <end position="664"/>
    </location>
</feature>
<keyword evidence="9" id="KW-1185">Reference proteome</keyword>
<gene>
    <name evidence="8" type="ORF">bsdtw1_02296</name>
</gene>
<evidence type="ECO:0000256" key="1">
    <source>
        <dbReference type="ARBA" id="ARBA00004651"/>
    </source>
</evidence>